<comment type="catalytic activity">
    <reaction evidence="1">
        <text>D-glycero-beta-D-manno-heptose 1,7-bisphosphate + H2O = D-glycero-beta-D-manno-heptose 1-phosphate + phosphate</text>
        <dbReference type="Rhea" id="RHEA:28518"/>
        <dbReference type="ChEBI" id="CHEBI:15377"/>
        <dbReference type="ChEBI" id="CHEBI:43474"/>
        <dbReference type="ChEBI" id="CHEBI:60208"/>
        <dbReference type="ChEBI" id="CHEBI:61593"/>
        <dbReference type="EC" id="3.1.3.82"/>
    </reaction>
</comment>
<comment type="pathway">
    <text evidence="5">Nucleotide-sugar biosynthesis; ADP-L-glycero-beta-D-manno-heptose biosynthesis; ADP-L-glycero-beta-D-manno-heptose from D-glycero-beta-D-manno-heptose 7-phosphate: step 2/4.</text>
</comment>
<comment type="cofactor">
    <cofactor evidence="2 17">
        <name>Mg(2+)</name>
        <dbReference type="ChEBI" id="CHEBI:18420"/>
    </cofactor>
</comment>
<keyword evidence="11 17" id="KW-0460">Magnesium</keyword>
<feature type="binding site" evidence="17">
    <location>
        <position position="7"/>
    </location>
    <ligand>
        <name>Mg(2+)</name>
        <dbReference type="ChEBI" id="CHEBI:18420"/>
    </ligand>
</feature>
<dbReference type="EMBL" id="JAZIBG010000044">
    <property type="protein sequence ID" value="MEF7616513.1"/>
    <property type="molecule type" value="Genomic_DNA"/>
</dbReference>
<evidence type="ECO:0000313" key="19">
    <source>
        <dbReference type="Proteomes" id="UP001336250"/>
    </source>
</evidence>
<dbReference type="SUPFAM" id="SSF56784">
    <property type="entry name" value="HAD-like"/>
    <property type="match status" value="1"/>
</dbReference>
<dbReference type="PANTHER" id="PTHR42891:SF1">
    <property type="entry name" value="D-GLYCERO-BETA-D-MANNO-HEPTOSE-1,7-BISPHOSPHATE 7-PHOSPHATASE"/>
    <property type="match status" value="1"/>
</dbReference>
<dbReference type="NCBIfam" id="TIGR01656">
    <property type="entry name" value="Histidinol-ppas"/>
    <property type="match status" value="1"/>
</dbReference>
<evidence type="ECO:0000256" key="9">
    <source>
        <dbReference type="ARBA" id="ARBA00022801"/>
    </source>
</evidence>
<evidence type="ECO:0000256" key="6">
    <source>
        <dbReference type="ARBA" id="ARBA00011245"/>
    </source>
</evidence>
<evidence type="ECO:0000256" key="2">
    <source>
        <dbReference type="ARBA" id="ARBA00001946"/>
    </source>
</evidence>
<comment type="similarity">
    <text evidence="13 14">Belongs to the gmhB family.</text>
</comment>
<keyword evidence="8 17" id="KW-0479">Metal-binding</keyword>
<organism evidence="18 19">
    <name type="scientific">Aquincola agrisoli</name>
    <dbReference type="NCBI Taxonomy" id="3119538"/>
    <lineage>
        <taxon>Bacteria</taxon>
        <taxon>Pseudomonadati</taxon>
        <taxon>Pseudomonadota</taxon>
        <taxon>Betaproteobacteria</taxon>
        <taxon>Burkholderiales</taxon>
        <taxon>Sphaerotilaceae</taxon>
        <taxon>Aquincola</taxon>
    </lineage>
</organism>
<dbReference type="InterPro" id="IPR006543">
    <property type="entry name" value="Histidinol-phos"/>
</dbReference>
<keyword evidence="7 14" id="KW-0963">Cytoplasm</keyword>
<dbReference type="GO" id="GO:0034200">
    <property type="term" value="F:D-glycero-beta-D-manno-heptose 1,7-bisphosphate 7-phosphatase activity"/>
    <property type="evidence" value="ECO:0007669"/>
    <property type="project" value="UniProtKB-EC"/>
</dbReference>
<protein>
    <recommendedName>
        <fullName evidence="14">D,D-heptose 1,7-bisphosphate phosphatase</fullName>
        <ecNumber evidence="14">3.1.3.-</ecNumber>
    </recommendedName>
</protein>
<dbReference type="PANTHER" id="PTHR42891">
    <property type="entry name" value="D-GLYCERO-BETA-D-MANNO-HEPTOSE-1,7-BISPHOSPHATE 7-PHOSPHATASE"/>
    <property type="match status" value="1"/>
</dbReference>
<comment type="cofactor">
    <cofactor evidence="3 17">
        <name>Zn(2+)</name>
        <dbReference type="ChEBI" id="CHEBI:29105"/>
    </cofactor>
</comment>
<evidence type="ECO:0000256" key="11">
    <source>
        <dbReference type="ARBA" id="ARBA00022842"/>
    </source>
</evidence>
<feature type="site" description="Stabilizes the phosphoryl group" evidence="16">
    <location>
        <position position="48"/>
    </location>
</feature>
<evidence type="ECO:0000256" key="1">
    <source>
        <dbReference type="ARBA" id="ARBA00001226"/>
    </source>
</evidence>
<dbReference type="Gene3D" id="3.40.50.1000">
    <property type="entry name" value="HAD superfamily/HAD-like"/>
    <property type="match status" value="1"/>
</dbReference>
<dbReference type="EC" id="3.1.3.-" evidence="14"/>
<dbReference type="AlphaFoldDB" id="A0AAW9Q953"/>
<feature type="binding site" evidence="17">
    <location>
        <position position="89"/>
    </location>
    <ligand>
        <name>Zn(2+)</name>
        <dbReference type="ChEBI" id="CHEBI:29105"/>
    </ligand>
</feature>
<comment type="caution">
    <text evidence="18">The sequence shown here is derived from an EMBL/GenBank/DDBJ whole genome shotgun (WGS) entry which is preliminary data.</text>
</comment>
<gene>
    <name evidence="18" type="primary">gmhB</name>
    <name evidence="18" type="ORF">V4F39_21535</name>
</gene>
<dbReference type="InterPro" id="IPR004446">
    <property type="entry name" value="Heptose_bisP_phosphatase"/>
</dbReference>
<feature type="site" description="Contributes to substrate recognition" evidence="16">
    <location>
        <position position="98"/>
    </location>
</feature>
<feature type="binding site" evidence="17">
    <location>
        <position position="95"/>
    </location>
    <ligand>
        <name>Zn(2+)</name>
        <dbReference type="ChEBI" id="CHEBI:29105"/>
    </ligand>
</feature>
<comment type="subcellular location">
    <subcellularLocation>
        <location evidence="4 14">Cytoplasm</location>
    </subcellularLocation>
</comment>
<evidence type="ECO:0000256" key="10">
    <source>
        <dbReference type="ARBA" id="ARBA00022833"/>
    </source>
</evidence>
<evidence type="ECO:0000256" key="4">
    <source>
        <dbReference type="ARBA" id="ARBA00004496"/>
    </source>
</evidence>
<feature type="binding site" evidence="17">
    <location>
        <position position="124"/>
    </location>
    <ligand>
        <name>Mg(2+)</name>
        <dbReference type="ChEBI" id="CHEBI:18420"/>
    </ligand>
</feature>
<dbReference type="NCBIfam" id="TIGR01662">
    <property type="entry name" value="HAD-SF-IIIA"/>
    <property type="match status" value="1"/>
</dbReference>
<evidence type="ECO:0000256" key="13">
    <source>
        <dbReference type="ARBA" id="ARBA00061616"/>
    </source>
</evidence>
<evidence type="ECO:0000256" key="12">
    <source>
        <dbReference type="ARBA" id="ARBA00023277"/>
    </source>
</evidence>
<evidence type="ECO:0000256" key="3">
    <source>
        <dbReference type="ARBA" id="ARBA00001947"/>
    </source>
</evidence>
<dbReference type="Pfam" id="PF13242">
    <property type="entry name" value="Hydrolase_like"/>
    <property type="match status" value="1"/>
</dbReference>
<evidence type="ECO:0000256" key="7">
    <source>
        <dbReference type="ARBA" id="ARBA00022490"/>
    </source>
</evidence>
<keyword evidence="19" id="KW-1185">Reference proteome</keyword>
<feature type="active site" description="Nucleophile" evidence="15">
    <location>
        <position position="5"/>
    </location>
</feature>
<sequence length="183" mass="19364">MVILDRDGVINHDSEAYIRSPDEWEPIDGAIEAVASLSQGGIDVVVATNQAGVAKGIFNQATLDAIHCKLLNCVQARGGVIRRIYCCTHHPEAGCQCRKPQPGMLRAACGDFGVLPSETIFVGDSMRDLLAAEGAGCIPALVKTGNGVKTLATANIPAGTMVFDSLETFSGWYLSDFSAPRAR</sequence>
<keyword evidence="9 14" id="KW-0378">Hydrolase</keyword>
<feature type="site" description="Stabilizes the phosphoryl group" evidence="16">
    <location>
        <position position="99"/>
    </location>
</feature>
<dbReference type="RefSeq" id="WP_332292019.1">
    <property type="nucleotide sequence ID" value="NZ_JAZIBG010000044.1"/>
</dbReference>
<feature type="binding site" evidence="17">
    <location>
        <position position="5"/>
    </location>
    <ligand>
        <name>Mg(2+)</name>
        <dbReference type="ChEBI" id="CHEBI:18420"/>
    </ligand>
</feature>
<evidence type="ECO:0000256" key="15">
    <source>
        <dbReference type="PIRSR" id="PIRSR004682-1"/>
    </source>
</evidence>
<proteinExistence type="inferred from homology"/>
<evidence type="ECO:0000256" key="5">
    <source>
        <dbReference type="ARBA" id="ARBA00004708"/>
    </source>
</evidence>
<feature type="binding site" evidence="17">
    <location>
        <position position="87"/>
    </location>
    <ligand>
        <name>Zn(2+)</name>
        <dbReference type="ChEBI" id="CHEBI:29105"/>
    </ligand>
</feature>
<dbReference type="InterPro" id="IPR036412">
    <property type="entry name" value="HAD-like_sf"/>
</dbReference>
<evidence type="ECO:0000256" key="16">
    <source>
        <dbReference type="PIRSR" id="PIRSR004682-3"/>
    </source>
</evidence>
<dbReference type="NCBIfam" id="NF006506">
    <property type="entry name" value="PRK08942.1"/>
    <property type="match status" value="1"/>
</dbReference>
<evidence type="ECO:0000256" key="8">
    <source>
        <dbReference type="ARBA" id="ARBA00022723"/>
    </source>
</evidence>
<feature type="active site" description="Proton donor" evidence="15">
    <location>
        <position position="7"/>
    </location>
</feature>
<evidence type="ECO:0000256" key="17">
    <source>
        <dbReference type="PIRSR" id="PIRSR004682-4"/>
    </source>
</evidence>
<dbReference type="InterPro" id="IPR006549">
    <property type="entry name" value="HAD-SF_hydro_IIIA"/>
</dbReference>
<dbReference type="GO" id="GO:0005975">
    <property type="term" value="P:carbohydrate metabolic process"/>
    <property type="evidence" value="ECO:0007669"/>
    <property type="project" value="InterPro"/>
</dbReference>
<dbReference type="GO" id="GO:0046872">
    <property type="term" value="F:metal ion binding"/>
    <property type="evidence" value="ECO:0007669"/>
    <property type="project" value="UniProtKB-KW"/>
</dbReference>
<keyword evidence="12 14" id="KW-0119">Carbohydrate metabolism</keyword>
<dbReference type="FunFam" id="3.40.50.1000:FF:000168">
    <property type="entry name" value="D,D-heptose 1,7-bisphosphate phosphatase"/>
    <property type="match status" value="1"/>
</dbReference>
<evidence type="ECO:0000256" key="14">
    <source>
        <dbReference type="PIRNR" id="PIRNR004682"/>
    </source>
</evidence>
<evidence type="ECO:0000313" key="18">
    <source>
        <dbReference type="EMBL" id="MEF7616513.1"/>
    </source>
</evidence>
<dbReference type="CDD" id="cd07503">
    <property type="entry name" value="HAD_HisB-N"/>
    <property type="match status" value="1"/>
</dbReference>
<reference evidence="18 19" key="1">
    <citation type="submission" date="2024-02" db="EMBL/GenBank/DDBJ databases">
        <title>Genome sequence of Aquincola sp. MAHUQ-54.</title>
        <authorList>
            <person name="Huq M.A."/>
        </authorList>
    </citation>
    <scope>NUCLEOTIDE SEQUENCE [LARGE SCALE GENOMIC DNA]</scope>
    <source>
        <strain evidence="18 19">MAHUQ-54</strain>
    </source>
</reference>
<accession>A0AAW9Q953</accession>
<name>A0AAW9Q953_9BURK</name>
<dbReference type="GO" id="GO:0005737">
    <property type="term" value="C:cytoplasm"/>
    <property type="evidence" value="ECO:0007669"/>
    <property type="project" value="UniProtKB-SubCell"/>
</dbReference>
<dbReference type="Proteomes" id="UP001336250">
    <property type="component" value="Unassembled WGS sequence"/>
</dbReference>
<dbReference type="PIRSF" id="PIRSF004682">
    <property type="entry name" value="GmhB"/>
    <property type="match status" value="1"/>
</dbReference>
<keyword evidence="10 17" id="KW-0862">Zinc</keyword>
<feature type="binding site" evidence="17">
    <location>
        <position position="97"/>
    </location>
    <ligand>
        <name>Zn(2+)</name>
        <dbReference type="ChEBI" id="CHEBI:29105"/>
    </ligand>
</feature>
<dbReference type="InterPro" id="IPR023214">
    <property type="entry name" value="HAD_sf"/>
</dbReference>
<comment type="subunit">
    <text evidence="6">Monomer.</text>
</comment>